<proteinExistence type="predicted"/>
<organism evidence="2 3">
    <name type="scientific">Trifolium medium</name>
    <dbReference type="NCBI Taxonomy" id="97028"/>
    <lineage>
        <taxon>Eukaryota</taxon>
        <taxon>Viridiplantae</taxon>
        <taxon>Streptophyta</taxon>
        <taxon>Embryophyta</taxon>
        <taxon>Tracheophyta</taxon>
        <taxon>Spermatophyta</taxon>
        <taxon>Magnoliopsida</taxon>
        <taxon>eudicotyledons</taxon>
        <taxon>Gunneridae</taxon>
        <taxon>Pentapetalae</taxon>
        <taxon>rosids</taxon>
        <taxon>fabids</taxon>
        <taxon>Fabales</taxon>
        <taxon>Fabaceae</taxon>
        <taxon>Papilionoideae</taxon>
        <taxon>50 kb inversion clade</taxon>
        <taxon>NPAAA clade</taxon>
        <taxon>Hologalegina</taxon>
        <taxon>IRL clade</taxon>
        <taxon>Trifolieae</taxon>
        <taxon>Trifolium</taxon>
    </lineage>
</organism>
<evidence type="ECO:0000256" key="1">
    <source>
        <dbReference type="SAM" id="Phobius"/>
    </source>
</evidence>
<evidence type="ECO:0000313" key="2">
    <source>
        <dbReference type="EMBL" id="MCI39677.1"/>
    </source>
</evidence>
<keyword evidence="1" id="KW-1133">Transmembrane helix</keyword>
<reference evidence="2 3" key="1">
    <citation type="journal article" date="2018" name="Front. Plant Sci.">
        <title>Red Clover (Trifolium pratense) and Zigzag Clover (T. medium) - A Picture of Genomic Similarities and Differences.</title>
        <authorList>
            <person name="Dluhosova J."/>
            <person name="Istvanek J."/>
            <person name="Nedelnik J."/>
            <person name="Repkova J."/>
        </authorList>
    </citation>
    <scope>NUCLEOTIDE SEQUENCE [LARGE SCALE GENOMIC DNA]</scope>
    <source>
        <strain evidence="3">cv. 10/8</strain>
        <tissue evidence="2">Leaf</tissue>
    </source>
</reference>
<protein>
    <submittedName>
        <fullName evidence="2">Uncharacterized protein</fullName>
    </submittedName>
</protein>
<feature type="transmembrane region" description="Helical" evidence="1">
    <location>
        <begin position="21"/>
        <end position="39"/>
    </location>
</feature>
<sequence length="65" mass="7636">MRRRDRKLDGTQFYEGFQTCKMIWVKSGLIWVFLGFLGLSGGGDQRWLARIWDSRWPAAGIWGWA</sequence>
<keyword evidence="1" id="KW-0472">Membrane</keyword>
<keyword evidence="1" id="KW-0812">Transmembrane</keyword>
<name>A0A392RU58_9FABA</name>
<dbReference type="AlphaFoldDB" id="A0A392RU58"/>
<accession>A0A392RU58</accession>
<dbReference type="EMBL" id="LXQA010270367">
    <property type="protein sequence ID" value="MCI39677.1"/>
    <property type="molecule type" value="Genomic_DNA"/>
</dbReference>
<keyword evidence="3" id="KW-1185">Reference proteome</keyword>
<comment type="caution">
    <text evidence="2">The sequence shown here is derived from an EMBL/GenBank/DDBJ whole genome shotgun (WGS) entry which is preliminary data.</text>
</comment>
<evidence type="ECO:0000313" key="3">
    <source>
        <dbReference type="Proteomes" id="UP000265520"/>
    </source>
</evidence>
<dbReference type="Proteomes" id="UP000265520">
    <property type="component" value="Unassembled WGS sequence"/>
</dbReference>